<protein>
    <recommendedName>
        <fullName evidence="2">NusG-like N-terminal domain-containing protein</fullName>
    </recommendedName>
</protein>
<organism evidence="3">
    <name type="scientific">Salmonella newport</name>
    <dbReference type="NCBI Taxonomy" id="108619"/>
    <lineage>
        <taxon>Bacteria</taxon>
        <taxon>Pseudomonadati</taxon>
        <taxon>Pseudomonadota</taxon>
        <taxon>Gammaproteobacteria</taxon>
        <taxon>Enterobacterales</taxon>
        <taxon>Enterobacteriaceae</taxon>
        <taxon>Salmonella</taxon>
    </lineage>
</organism>
<dbReference type="EMBL" id="AAHHZF010000035">
    <property type="protein sequence ID" value="EBW3121594.1"/>
    <property type="molecule type" value="Genomic_DNA"/>
</dbReference>
<gene>
    <name evidence="3" type="ORF">DPD27_24955</name>
</gene>
<name>A0A5W1Z7A6_SALNE</name>
<evidence type="ECO:0000256" key="1">
    <source>
        <dbReference type="ARBA" id="ARBA00023163"/>
    </source>
</evidence>
<dbReference type="SUPFAM" id="SSF82679">
    <property type="entry name" value="N-utilization substance G protein NusG, N-terminal domain"/>
    <property type="match status" value="1"/>
</dbReference>
<comment type="caution">
    <text evidence="3">The sequence shown here is derived from an EMBL/GenBank/DDBJ whole genome shotgun (WGS) entry which is preliminary data.</text>
</comment>
<dbReference type="GO" id="GO:0006354">
    <property type="term" value="P:DNA-templated transcription elongation"/>
    <property type="evidence" value="ECO:0007669"/>
    <property type="project" value="InterPro"/>
</dbReference>
<accession>A0A5W1Z7A6</accession>
<reference evidence="3" key="1">
    <citation type="submission" date="2018-06" db="EMBL/GenBank/DDBJ databases">
        <authorList>
            <person name="Ashton P.M."/>
            <person name="Dallman T."/>
            <person name="Nair S."/>
            <person name="De Pinna E."/>
            <person name="Peters T."/>
            <person name="Grant K."/>
        </authorList>
    </citation>
    <scope>NUCLEOTIDE SEQUENCE</scope>
    <source>
        <strain evidence="3">253904</strain>
    </source>
</reference>
<keyword evidence="1" id="KW-0804">Transcription</keyword>
<dbReference type="InterPro" id="IPR036735">
    <property type="entry name" value="NGN_dom_sf"/>
</dbReference>
<evidence type="ECO:0000313" key="3">
    <source>
        <dbReference type="EMBL" id="EBW3121594.1"/>
    </source>
</evidence>
<feature type="domain" description="NusG-like N-terminal" evidence="2">
    <location>
        <begin position="1"/>
        <end position="98"/>
    </location>
</feature>
<dbReference type="InterPro" id="IPR006645">
    <property type="entry name" value="NGN-like_dom"/>
</dbReference>
<dbReference type="Pfam" id="PF02357">
    <property type="entry name" value="NusG"/>
    <property type="match status" value="1"/>
</dbReference>
<dbReference type="Gene3D" id="3.30.70.940">
    <property type="entry name" value="NusG, N-terminal domain"/>
    <property type="match status" value="1"/>
</dbReference>
<dbReference type="AlphaFoldDB" id="A0A5W1Z7A6"/>
<sequence>MHWYLMSFSATRFNYVLNFLADKGVNYCCPMIVCHYQRPDKVNSIRKRLSPAFPGYVFVELDLTDNKLLTFSQCRYIQGLIAFGGEPVAVHQKIIDELSNRTFEESKCKREPPPVTGFCNSDDAWSDILATPDPDARISKLLKYLEQRRIYDGKIRRYDKRYNNQCEKKAV</sequence>
<proteinExistence type="predicted"/>
<evidence type="ECO:0000259" key="2">
    <source>
        <dbReference type="Pfam" id="PF02357"/>
    </source>
</evidence>